<evidence type="ECO:0000313" key="5">
    <source>
        <dbReference type="EMBL" id="VFJ63910.1"/>
    </source>
</evidence>
<sequence>MKKIAIIGVEMDLGQSRRGVDMGPNALRYAGLDHQLRQLGYALEDYGNINVPVRDMLPAEGGFALLPSVARVCEEVYGISREAIAAGQLPIFLGGDHSIAIGSIGGVTHTERVGVLWVDAHCDFNTPETSPSGNIHGMSLAALLGHGAPELVNLGRPAEDRP</sequence>
<dbReference type="GO" id="GO:0004053">
    <property type="term" value="F:arginase activity"/>
    <property type="evidence" value="ECO:0007669"/>
    <property type="project" value="TreeGrafter"/>
</dbReference>
<proteinExistence type="inferred from homology"/>
<dbReference type="Gene3D" id="3.40.800.10">
    <property type="entry name" value="Ureohydrolase domain"/>
    <property type="match status" value="1"/>
</dbReference>
<dbReference type="EMBL" id="CAADFE010000005">
    <property type="protein sequence ID" value="VFJ63910.1"/>
    <property type="molecule type" value="Genomic_DNA"/>
</dbReference>
<dbReference type="GO" id="GO:0030145">
    <property type="term" value="F:manganese ion binding"/>
    <property type="evidence" value="ECO:0007669"/>
    <property type="project" value="TreeGrafter"/>
</dbReference>
<gene>
    <name evidence="5" type="ORF">BECKFW1821C_GA0114237_10055</name>
</gene>
<keyword evidence="1" id="KW-0479">Metal-binding</keyword>
<organism evidence="5">
    <name type="scientific">Candidatus Kentrum sp. FW</name>
    <dbReference type="NCBI Taxonomy" id="2126338"/>
    <lineage>
        <taxon>Bacteria</taxon>
        <taxon>Pseudomonadati</taxon>
        <taxon>Pseudomonadota</taxon>
        <taxon>Gammaproteobacteria</taxon>
        <taxon>Candidatus Kentrum</taxon>
    </lineage>
</organism>
<dbReference type="Pfam" id="PF00491">
    <property type="entry name" value="Arginase"/>
    <property type="match status" value="1"/>
</dbReference>
<dbReference type="InterPro" id="IPR023696">
    <property type="entry name" value="Ureohydrolase_dom_sf"/>
</dbReference>
<dbReference type="GO" id="GO:0005737">
    <property type="term" value="C:cytoplasm"/>
    <property type="evidence" value="ECO:0007669"/>
    <property type="project" value="TreeGrafter"/>
</dbReference>
<dbReference type="PANTHER" id="PTHR43782:SF3">
    <property type="entry name" value="ARGINASE"/>
    <property type="match status" value="1"/>
</dbReference>
<evidence type="ECO:0000256" key="3">
    <source>
        <dbReference type="ARBA" id="ARBA00023211"/>
    </source>
</evidence>
<dbReference type="PANTHER" id="PTHR43782">
    <property type="entry name" value="ARGINASE"/>
    <property type="match status" value="1"/>
</dbReference>
<dbReference type="AlphaFoldDB" id="A0A450TAX3"/>
<keyword evidence="2" id="KW-0378">Hydrolase</keyword>
<accession>A0A450TAX3</accession>
<evidence type="ECO:0000256" key="1">
    <source>
        <dbReference type="ARBA" id="ARBA00022723"/>
    </source>
</evidence>
<protein>
    <submittedName>
        <fullName evidence="5">Arginase</fullName>
    </submittedName>
</protein>
<name>A0A450TAX3_9GAMM</name>
<dbReference type="InterPro" id="IPR006035">
    <property type="entry name" value="Ureohydrolase"/>
</dbReference>
<evidence type="ECO:0000256" key="4">
    <source>
        <dbReference type="PROSITE-ProRule" id="PRU00742"/>
    </source>
</evidence>
<keyword evidence="3" id="KW-0464">Manganese</keyword>
<dbReference type="SUPFAM" id="SSF52768">
    <property type="entry name" value="Arginase/deacetylase"/>
    <property type="match status" value="1"/>
</dbReference>
<comment type="similarity">
    <text evidence="4">Belongs to the arginase family.</text>
</comment>
<dbReference type="PROSITE" id="PS51409">
    <property type="entry name" value="ARGINASE_2"/>
    <property type="match status" value="1"/>
</dbReference>
<evidence type="ECO:0000256" key="2">
    <source>
        <dbReference type="ARBA" id="ARBA00022801"/>
    </source>
</evidence>
<reference evidence="5" key="1">
    <citation type="submission" date="2019-02" db="EMBL/GenBank/DDBJ databases">
        <authorList>
            <person name="Gruber-Vodicka R. H."/>
            <person name="Seah K. B. B."/>
        </authorList>
    </citation>
    <scope>NUCLEOTIDE SEQUENCE</scope>
    <source>
        <strain evidence="5">BECK_BZ131</strain>
    </source>
</reference>